<comment type="caution">
    <text evidence="23">The sequence shown here is derived from an EMBL/GenBank/DDBJ whole genome shotgun (WGS) entry which is preliminary data.</text>
</comment>
<keyword evidence="5 19" id="KW-0812">Transmembrane</keyword>
<proteinExistence type="predicted"/>
<dbReference type="PROSITE" id="PS00108">
    <property type="entry name" value="PROTEIN_KINASE_ST"/>
    <property type="match status" value="1"/>
</dbReference>
<evidence type="ECO:0000256" key="7">
    <source>
        <dbReference type="ARBA" id="ARBA00022737"/>
    </source>
</evidence>
<dbReference type="PROSITE" id="PS51473">
    <property type="entry name" value="GNK2"/>
    <property type="match status" value="2"/>
</dbReference>
<evidence type="ECO:0000313" key="24">
    <source>
        <dbReference type="Proteomes" id="UP001428341"/>
    </source>
</evidence>
<dbReference type="EC" id="2.7.11.1" evidence="2"/>
<organism evidence="23 24">
    <name type="scientific">Citrus x changshan-huyou</name>
    <dbReference type="NCBI Taxonomy" id="2935761"/>
    <lineage>
        <taxon>Eukaryota</taxon>
        <taxon>Viridiplantae</taxon>
        <taxon>Streptophyta</taxon>
        <taxon>Embryophyta</taxon>
        <taxon>Tracheophyta</taxon>
        <taxon>Spermatophyta</taxon>
        <taxon>Magnoliopsida</taxon>
        <taxon>eudicotyledons</taxon>
        <taxon>Gunneridae</taxon>
        <taxon>Pentapetalae</taxon>
        <taxon>rosids</taxon>
        <taxon>malvids</taxon>
        <taxon>Sapindales</taxon>
        <taxon>Rutaceae</taxon>
        <taxon>Aurantioideae</taxon>
        <taxon>Citrus</taxon>
    </lineage>
</organism>
<dbReference type="InterPro" id="IPR001245">
    <property type="entry name" value="Ser-Thr/Tyr_kinase_cat_dom"/>
</dbReference>
<dbReference type="PANTHER" id="PTHR27002:SF804">
    <property type="entry name" value="OS02G0710500 PROTEIN"/>
    <property type="match status" value="1"/>
</dbReference>
<keyword evidence="9" id="KW-0418">Kinase</keyword>
<keyword evidence="7" id="KW-0677">Repeat</keyword>
<evidence type="ECO:0000256" key="13">
    <source>
        <dbReference type="ARBA" id="ARBA00023157"/>
    </source>
</evidence>
<keyword evidence="3" id="KW-0723">Serine/threonine-protein kinase</keyword>
<dbReference type="Proteomes" id="UP001428341">
    <property type="component" value="Unassembled WGS sequence"/>
</dbReference>
<dbReference type="AlphaFoldDB" id="A0AAP0MXA9"/>
<evidence type="ECO:0000256" key="16">
    <source>
        <dbReference type="ARBA" id="ARBA00047899"/>
    </source>
</evidence>
<accession>A0AAP0MXA9</accession>
<dbReference type="InterPro" id="IPR002902">
    <property type="entry name" value="GNK2"/>
</dbReference>
<feature type="transmembrane region" description="Helical" evidence="19">
    <location>
        <begin position="261"/>
        <end position="283"/>
    </location>
</feature>
<dbReference type="SMART" id="SM00220">
    <property type="entry name" value="S_TKc"/>
    <property type="match status" value="1"/>
</dbReference>
<name>A0AAP0MXA9_9ROSI</name>
<evidence type="ECO:0000259" key="21">
    <source>
        <dbReference type="PROSITE" id="PS50011"/>
    </source>
</evidence>
<feature type="chain" id="PRO_5043025121" description="non-specific serine/threonine protein kinase" evidence="20">
    <location>
        <begin position="22"/>
        <end position="665"/>
    </location>
</feature>
<keyword evidence="12 19" id="KW-0472">Membrane</keyword>
<dbReference type="CDD" id="cd14066">
    <property type="entry name" value="STKc_IRAK"/>
    <property type="match status" value="1"/>
</dbReference>
<dbReference type="EMBL" id="JBCGBO010000002">
    <property type="protein sequence ID" value="KAK9223670.1"/>
    <property type="molecule type" value="Genomic_DNA"/>
</dbReference>
<evidence type="ECO:0000256" key="19">
    <source>
        <dbReference type="SAM" id="Phobius"/>
    </source>
</evidence>
<comment type="catalytic activity">
    <reaction evidence="16">
        <text>L-threonyl-[protein] + ATP = O-phospho-L-threonyl-[protein] + ADP + H(+)</text>
        <dbReference type="Rhea" id="RHEA:46608"/>
        <dbReference type="Rhea" id="RHEA-COMP:11060"/>
        <dbReference type="Rhea" id="RHEA-COMP:11605"/>
        <dbReference type="ChEBI" id="CHEBI:15378"/>
        <dbReference type="ChEBI" id="CHEBI:30013"/>
        <dbReference type="ChEBI" id="CHEBI:30616"/>
        <dbReference type="ChEBI" id="CHEBI:61977"/>
        <dbReference type="ChEBI" id="CHEBI:456216"/>
        <dbReference type="EC" id="2.7.11.1"/>
    </reaction>
</comment>
<dbReference type="InterPro" id="IPR008271">
    <property type="entry name" value="Ser/Thr_kinase_AS"/>
</dbReference>
<keyword evidence="4" id="KW-0808">Transferase</keyword>
<keyword evidence="14" id="KW-0675">Receptor</keyword>
<feature type="domain" description="Gnk2-homologous" evidence="22">
    <location>
        <begin position="29"/>
        <end position="127"/>
    </location>
</feature>
<keyword evidence="10" id="KW-0067">ATP-binding</keyword>
<dbReference type="Gene3D" id="3.30.430.20">
    <property type="entry name" value="Gnk2 domain, C-X8-C-X2-C motif"/>
    <property type="match status" value="2"/>
</dbReference>
<sequence>MFVQQISGAFHLFLITIFAIAFSINCQPTYNTHICLGPENDTAPAEYISSLNSLFDSLSSKASSESFYNGSSNGIYSLYLCRGDISTSTCRICVNNATQQLRQRCPSDKRAIIWYDECMLRYSNMNFFGREQTLPRLLMWNSQNNTSPEQQNYGALGLIFSLVDSVPRTDLMFDTKDGIVDNVQRGYALLQCTRDINSSSCRSCLATLTNESQNCCQIRRGWRILSPSCSLRYEEYGFYEQQSAPAPQSTPDGGGKNTKTIVIATVSSVAAVVAALLGLWYYLFCCRRKSRRGEGITEEILLRNFKGSNRPELMEGGILVTEGEDSGEMHYIGLTTILAATNNFSNENKLGEGGFGPVYKGKLPNGKEVAVKRLSLRSSQGLEEFRNEVILIIKLQHKNLVRLLGYCLEGDEKLLVYEYMANTSLDAFLFDPVKNKELDWAKRANIINGIARGLLYLHEDSRLKIIHRDMKASNVLLDDEMNPKISDFGTARIFGGNQLEANTEKVVGTYGYMAPEYALEGLFSIKSDVYSFGVLMLEIISGKKNRGIYYSECGQSLLTYAWRLWNEGKGIELVDPNLVEACPVSEALRWIHIALLCVQDDPAQRPTMSVVVLMLGSEAVNLPQPSIAPYSAGRYTTMSDQYTTSTSGVRTGSLASDQTSTSISR</sequence>
<evidence type="ECO:0000256" key="14">
    <source>
        <dbReference type="ARBA" id="ARBA00023170"/>
    </source>
</evidence>
<dbReference type="SUPFAM" id="SSF56112">
    <property type="entry name" value="Protein kinase-like (PK-like)"/>
    <property type="match status" value="1"/>
</dbReference>
<keyword evidence="24" id="KW-1185">Reference proteome</keyword>
<evidence type="ECO:0000256" key="20">
    <source>
        <dbReference type="SAM" id="SignalP"/>
    </source>
</evidence>
<feature type="region of interest" description="Disordered" evidence="18">
    <location>
        <begin position="644"/>
        <end position="665"/>
    </location>
</feature>
<evidence type="ECO:0000256" key="17">
    <source>
        <dbReference type="ARBA" id="ARBA00048679"/>
    </source>
</evidence>
<evidence type="ECO:0000256" key="8">
    <source>
        <dbReference type="ARBA" id="ARBA00022741"/>
    </source>
</evidence>
<dbReference type="PROSITE" id="PS50011">
    <property type="entry name" value="PROTEIN_KINASE_DOM"/>
    <property type="match status" value="1"/>
</dbReference>
<keyword evidence="6 20" id="KW-0732">Signal</keyword>
<reference evidence="23 24" key="1">
    <citation type="submission" date="2024-05" db="EMBL/GenBank/DDBJ databases">
        <title>Haplotype-resolved chromosome-level genome assembly of Huyou (Citrus changshanensis).</title>
        <authorList>
            <person name="Miao C."/>
            <person name="Chen W."/>
            <person name="Wu Y."/>
            <person name="Wang L."/>
            <person name="Zhao S."/>
            <person name="Grierson D."/>
            <person name="Xu C."/>
            <person name="Chen K."/>
        </authorList>
    </citation>
    <scope>NUCLEOTIDE SEQUENCE [LARGE SCALE GENOMIC DNA]</scope>
    <source>
        <strain evidence="23">01-14</strain>
        <tissue evidence="23">Leaf</tissue>
    </source>
</reference>
<keyword evidence="8" id="KW-0547">Nucleotide-binding</keyword>
<dbReference type="InterPro" id="IPR038408">
    <property type="entry name" value="GNK2_sf"/>
</dbReference>
<dbReference type="InterPro" id="IPR000719">
    <property type="entry name" value="Prot_kinase_dom"/>
</dbReference>
<evidence type="ECO:0000256" key="5">
    <source>
        <dbReference type="ARBA" id="ARBA00022692"/>
    </source>
</evidence>
<evidence type="ECO:0000256" key="1">
    <source>
        <dbReference type="ARBA" id="ARBA00004167"/>
    </source>
</evidence>
<evidence type="ECO:0000259" key="22">
    <source>
        <dbReference type="PROSITE" id="PS51473"/>
    </source>
</evidence>
<feature type="domain" description="Protein kinase" evidence="21">
    <location>
        <begin position="344"/>
        <end position="627"/>
    </location>
</feature>
<dbReference type="InterPro" id="IPR011009">
    <property type="entry name" value="Kinase-like_dom_sf"/>
</dbReference>
<gene>
    <name evidence="23" type="ORF">WN944_012116</name>
</gene>
<keyword evidence="15" id="KW-0325">Glycoprotein</keyword>
<dbReference type="GO" id="GO:0004674">
    <property type="term" value="F:protein serine/threonine kinase activity"/>
    <property type="evidence" value="ECO:0007669"/>
    <property type="project" value="UniProtKB-KW"/>
</dbReference>
<feature type="domain" description="Gnk2-homologous" evidence="22">
    <location>
        <begin position="133"/>
        <end position="238"/>
    </location>
</feature>
<evidence type="ECO:0000256" key="3">
    <source>
        <dbReference type="ARBA" id="ARBA00022527"/>
    </source>
</evidence>
<dbReference type="PANTHER" id="PTHR27002">
    <property type="entry name" value="RECEPTOR-LIKE SERINE/THREONINE-PROTEIN KINASE SD1-8"/>
    <property type="match status" value="1"/>
</dbReference>
<dbReference type="Pfam" id="PF07714">
    <property type="entry name" value="PK_Tyr_Ser-Thr"/>
    <property type="match status" value="1"/>
</dbReference>
<evidence type="ECO:0000256" key="15">
    <source>
        <dbReference type="ARBA" id="ARBA00023180"/>
    </source>
</evidence>
<evidence type="ECO:0000256" key="6">
    <source>
        <dbReference type="ARBA" id="ARBA00022729"/>
    </source>
</evidence>
<dbReference type="FunFam" id="3.30.200.20:FF:000195">
    <property type="entry name" value="G-type lectin S-receptor-like serine/threonine-protein kinase"/>
    <property type="match status" value="1"/>
</dbReference>
<protein>
    <recommendedName>
        <fullName evidence="2">non-specific serine/threonine protein kinase</fullName>
        <ecNumber evidence="2">2.7.11.1</ecNumber>
    </recommendedName>
</protein>
<evidence type="ECO:0000256" key="4">
    <source>
        <dbReference type="ARBA" id="ARBA00022679"/>
    </source>
</evidence>
<dbReference type="FunFam" id="1.10.510.10:FF:001697">
    <property type="entry name" value="Uncharacterized protein"/>
    <property type="match status" value="1"/>
</dbReference>
<evidence type="ECO:0000256" key="11">
    <source>
        <dbReference type="ARBA" id="ARBA00022989"/>
    </source>
</evidence>
<comment type="subcellular location">
    <subcellularLocation>
        <location evidence="1">Membrane</location>
        <topology evidence="1">Single-pass membrane protein</topology>
    </subcellularLocation>
</comment>
<evidence type="ECO:0000256" key="2">
    <source>
        <dbReference type="ARBA" id="ARBA00012513"/>
    </source>
</evidence>
<dbReference type="Gene3D" id="3.30.200.20">
    <property type="entry name" value="Phosphorylase Kinase, domain 1"/>
    <property type="match status" value="1"/>
</dbReference>
<dbReference type="Gene3D" id="1.10.510.10">
    <property type="entry name" value="Transferase(Phosphotransferase) domain 1"/>
    <property type="match status" value="1"/>
</dbReference>
<evidence type="ECO:0000256" key="12">
    <source>
        <dbReference type="ARBA" id="ARBA00023136"/>
    </source>
</evidence>
<comment type="catalytic activity">
    <reaction evidence="17">
        <text>L-seryl-[protein] + ATP = O-phospho-L-seryl-[protein] + ADP + H(+)</text>
        <dbReference type="Rhea" id="RHEA:17989"/>
        <dbReference type="Rhea" id="RHEA-COMP:9863"/>
        <dbReference type="Rhea" id="RHEA-COMP:11604"/>
        <dbReference type="ChEBI" id="CHEBI:15378"/>
        <dbReference type="ChEBI" id="CHEBI:29999"/>
        <dbReference type="ChEBI" id="CHEBI:30616"/>
        <dbReference type="ChEBI" id="CHEBI:83421"/>
        <dbReference type="ChEBI" id="CHEBI:456216"/>
        <dbReference type="EC" id="2.7.11.1"/>
    </reaction>
</comment>
<evidence type="ECO:0000313" key="23">
    <source>
        <dbReference type="EMBL" id="KAK9223670.1"/>
    </source>
</evidence>
<dbReference type="GO" id="GO:0005524">
    <property type="term" value="F:ATP binding"/>
    <property type="evidence" value="ECO:0007669"/>
    <property type="project" value="UniProtKB-KW"/>
</dbReference>
<dbReference type="Pfam" id="PF01657">
    <property type="entry name" value="Stress-antifung"/>
    <property type="match status" value="2"/>
</dbReference>
<keyword evidence="11 19" id="KW-1133">Transmembrane helix</keyword>
<evidence type="ECO:0000256" key="18">
    <source>
        <dbReference type="SAM" id="MobiDB-lite"/>
    </source>
</evidence>
<dbReference type="CDD" id="cd23509">
    <property type="entry name" value="Gnk2-like"/>
    <property type="match status" value="2"/>
</dbReference>
<keyword evidence="13" id="KW-1015">Disulfide bond</keyword>
<evidence type="ECO:0000256" key="10">
    <source>
        <dbReference type="ARBA" id="ARBA00022840"/>
    </source>
</evidence>
<evidence type="ECO:0000256" key="9">
    <source>
        <dbReference type="ARBA" id="ARBA00022777"/>
    </source>
</evidence>
<dbReference type="GO" id="GO:0005886">
    <property type="term" value="C:plasma membrane"/>
    <property type="evidence" value="ECO:0007669"/>
    <property type="project" value="TreeGrafter"/>
</dbReference>
<feature type="signal peptide" evidence="20">
    <location>
        <begin position="1"/>
        <end position="21"/>
    </location>
</feature>